<dbReference type="VEuPathDB" id="PlasmoDB:PRG01_0518900"/>
<dbReference type="InterPro" id="IPR012935">
    <property type="entry name" value="NuBaID_N"/>
</dbReference>
<feature type="region of interest" description="Disordered" evidence="3">
    <location>
        <begin position="413"/>
        <end position="489"/>
    </location>
</feature>
<dbReference type="AlphaFoldDB" id="A0A151LQY8"/>
<evidence type="ECO:0000256" key="3">
    <source>
        <dbReference type="SAM" id="MobiDB-lite"/>
    </source>
</evidence>
<feature type="compositionally biased region" description="Basic and acidic residues" evidence="3">
    <location>
        <begin position="431"/>
        <end position="441"/>
    </location>
</feature>
<dbReference type="PANTHER" id="PTHR15835">
    <property type="entry name" value="NUCLEAR-INTERACTING PARTNER OF ALK"/>
    <property type="match status" value="1"/>
</dbReference>
<sequence>MSESSALSTSVKDTYKCDSSNCDKEELIDINKSFINIEDENTKDITNYLKDKISFMKRIETFKAWVRKPAHLSSLILARNGYVCQDEFVIRCEICNCKYIYEKDTYSMYTRINDLCLLHLDNCPWRNNLMDISIFHLDKKSLTKEELLREYEDNIVSLKNNLLFVPLINIKKTLHDLIFILKKFLENNMNKKRFTIFDHYVKIFKEEYIHIFLNNKNIIDKGIEIIKNKYPLYEKYIVDINYLNNLNFNMNNVTSFINILSDICLDDSFCDEQDDINRYFKIVQKLKNYQYENINIFKLLALFGWSYKSQQEEHTQILQCKYCFREINILNYSYFSFKENKLSLHKDIFSSHQKDVLQYILKKINILLEQRKKENEKGTLEYIPEHTILSKMCDRLRDTYDKYYIDIARNNKKKEQKKNEEKENNQVNKEAYIERNNNKEETNEEEENSKNEKFNRSDKGSQSDSYEENAEYSQSDGITNTESNLESSQKEREGFSFKWKFKNLFSSQRVHQDVNDKHNDKLSCEEDREHILEDMKEIIFLDKMENNKADSENNNNNNNNNNNTYSNSNDSNSKDSNCNDSNSNNDDNNVENHLKNYLKKCIGEMCLNICPYLENQNYFIKSIYDYYVLLTSEMSTTNINENAIKNAFIIRPFNVVENHRIYCPYITEDLYLFSKITKLIFELLILEFERKYVFK</sequence>
<feature type="compositionally biased region" description="Polar residues" evidence="3">
    <location>
        <begin position="471"/>
        <end position="487"/>
    </location>
</feature>
<dbReference type="RefSeq" id="XP_012761709.2">
    <property type="nucleotide sequence ID" value="XM_012906255.2"/>
</dbReference>
<feature type="region of interest" description="Disordered" evidence="3">
    <location>
        <begin position="548"/>
        <end position="589"/>
    </location>
</feature>
<feature type="domain" description="C3HC-type" evidence="4">
    <location>
        <begin position="51"/>
        <end position="163"/>
    </location>
</feature>
<dbReference type="GeneID" id="24529820"/>
<evidence type="ECO:0000259" key="4">
    <source>
        <dbReference type="Pfam" id="PF07967"/>
    </source>
</evidence>
<evidence type="ECO:0000256" key="2">
    <source>
        <dbReference type="ARBA" id="ARBA00023242"/>
    </source>
</evidence>
<comment type="caution">
    <text evidence="5">The sequence shown here is derived from an EMBL/GenBank/DDBJ whole genome shotgun (WGS) entry which is preliminary data.</text>
</comment>
<evidence type="ECO:0000256" key="1">
    <source>
        <dbReference type="ARBA" id="ARBA00004123"/>
    </source>
</evidence>
<dbReference type="Pfam" id="PF07967">
    <property type="entry name" value="zf-C3HC"/>
    <property type="match status" value="1"/>
</dbReference>
<keyword evidence="2" id="KW-0539">Nucleus</keyword>
<reference evidence="5 6" key="1">
    <citation type="journal article" date="2016" name="Nat. Commun.">
        <title>Genomes of cryptic chimpanzee Plasmodium species reveal key evolutionary events leading to human malaria.</title>
        <authorList>
            <person name="Sundararaman S.A."/>
            <person name="Plenderleith L.J."/>
            <person name="Liu W."/>
            <person name="Loy D.E."/>
            <person name="Learn G.H."/>
            <person name="Li Y."/>
            <person name="Shaw K.S."/>
            <person name="Ayouba A."/>
            <person name="Peeters M."/>
            <person name="Speede S."/>
            <person name="Shaw G.M."/>
            <person name="Bushman F.D."/>
            <person name="Brisson D."/>
            <person name="Rayner J.C."/>
            <person name="Sharp P.M."/>
            <person name="Hahn B.H."/>
        </authorList>
    </citation>
    <scope>NUCLEOTIDE SEQUENCE [LARGE SCALE GENOMIC DNA]</scope>
    <source>
        <strain evidence="5 6">SY57</strain>
    </source>
</reference>
<evidence type="ECO:0000313" key="6">
    <source>
        <dbReference type="Proteomes" id="UP000076359"/>
    </source>
</evidence>
<organism evidence="5 6">
    <name type="scientific">Plasmodium reichenowi</name>
    <dbReference type="NCBI Taxonomy" id="5854"/>
    <lineage>
        <taxon>Eukaryota</taxon>
        <taxon>Sar</taxon>
        <taxon>Alveolata</taxon>
        <taxon>Apicomplexa</taxon>
        <taxon>Aconoidasida</taxon>
        <taxon>Haemosporida</taxon>
        <taxon>Plasmodiidae</taxon>
        <taxon>Plasmodium</taxon>
        <taxon>Plasmodium (Laverania)</taxon>
    </lineage>
</organism>
<proteinExistence type="predicted"/>
<gene>
    <name evidence="5" type="ORF">PRSY57_0518700</name>
</gene>
<dbReference type="Proteomes" id="UP000076359">
    <property type="component" value="Chromosome 5"/>
</dbReference>
<dbReference type="PANTHER" id="PTHR15835:SF6">
    <property type="entry name" value="ZINC FINGER C3HC-TYPE PROTEIN 1"/>
    <property type="match status" value="1"/>
</dbReference>
<dbReference type="GO" id="GO:0008270">
    <property type="term" value="F:zinc ion binding"/>
    <property type="evidence" value="ECO:0007669"/>
    <property type="project" value="InterPro"/>
</dbReference>
<dbReference type="GO" id="GO:0005634">
    <property type="term" value="C:nucleus"/>
    <property type="evidence" value="ECO:0007669"/>
    <property type="project" value="UniProtKB-SubCell"/>
</dbReference>
<dbReference type="KEGG" id="prei:PRSY57_0518700"/>
<comment type="subcellular location">
    <subcellularLocation>
        <location evidence="1">Nucleus</location>
    </subcellularLocation>
</comment>
<feature type="compositionally biased region" description="Low complexity" evidence="3">
    <location>
        <begin position="552"/>
        <end position="587"/>
    </location>
</feature>
<dbReference type="VEuPathDB" id="PlasmoDB:PRCDC_0518700"/>
<dbReference type="EMBL" id="LVLA01000006">
    <property type="protein sequence ID" value="KYO01596.1"/>
    <property type="molecule type" value="Genomic_DNA"/>
</dbReference>
<evidence type="ECO:0000313" key="5">
    <source>
        <dbReference type="EMBL" id="KYO01596.1"/>
    </source>
</evidence>
<name>A0A151LQY8_PLARE</name>
<accession>A0A151LQY8</accession>
<feature type="compositionally biased region" description="Basic and acidic residues" evidence="3">
    <location>
        <begin position="448"/>
        <end position="461"/>
    </location>
</feature>
<protein>
    <submittedName>
        <fullName evidence="5">Zinc finger protein, putative</fullName>
    </submittedName>
</protein>